<evidence type="ECO:0000256" key="3">
    <source>
        <dbReference type="ARBA" id="ARBA00022475"/>
    </source>
</evidence>
<dbReference type="Gene3D" id="1.10.3720.10">
    <property type="entry name" value="MetI-like"/>
    <property type="match status" value="1"/>
</dbReference>
<dbReference type="Pfam" id="PF00528">
    <property type="entry name" value="BPD_transp_1"/>
    <property type="match status" value="1"/>
</dbReference>
<evidence type="ECO:0000313" key="13">
    <source>
        <dbReference type="Proteomes" id="UP001242995"/>
    </source>
</evidence>
<feature type="transmembrane region" description="Helical" evidence="7">
    <location>
        <begin position="288"/>
        <end position="309"/>
    </location>
</feature>
<evidence type="ECO:0000256" key="8">
    <source>
        <dbReference type="SAM" id="MobiDB-lite"/>
    </source>
</evidence>
<feature type="compositionally biased region" description="Polar residues" evidence="8">
    <location>
        <begin position="36"/>
        <end position="47"/>
    </location>
</feature>
<feature type="transmembrane region" description="Helical" evidence="7">
    <location>
        <begin position="59"/>
        <end position="81"/>
    </location>
</feature>
<dbReference type="PANTHER" id="PTHR43744:SF12">
    <property type="entry name" value="ABC TRANSPORTER PERMEASE PROTEIN MG189-RELATED"/>
    <property type="match status" value="1"/>
</dbReference>
<evidence type="ECO:0000313" key="10">
    <source>
        <dbReference type="EMBL" id="MDP9905323.1"/>
    </source>
</evidence>
<dbReference type="SUPFAM" id="SSF161098">
    <property type="entry name" value="MetI-like"/>
    <property type="match status" value="1"/>
</dbReference>
<evidence type="ECO:0000313" key="11">
    <source>
        <dbReference type="EMBL" id="MDQ0180455.1"/>
    </source>
</evidence>
<feature type="compositionally biased region" description="Polar residues" evidence="8">
    <location>
        <begin position="1"/>
        <end position="10"/>
    </location>
</feature>
<dbReference type="GO" id="GO:0005886">
    <property type="term" value="C:plasma membrane"/>
    <property type="evidence" value="ECO:0007669"/>
    <property type="project" value="UniProtKB-SubCell"/>
</dbReference>
<gene>
    <name evidence="10" type="ORF">J2S90_002289</name>
    <name evidence="11" type="ORF">J2S93_001877</name>
</gene>
<keyword evidence="10" id="KW-0762">Sugar transport</keyword>
<evidence type="ECO:0000256" key="7">
    <source>
        <dbReference type="RuleBase" id="RU363032"/>
    </source>
</evidence>
<dbReference type="AlphaFoldDB" id="A0AAW8DFK8"/>
<evidence type="ECO:0000256" key="6">
    <source>
        <dbReference type="ARBA" id="ARBA00023136"/>
    </source>
</evidence>
<dbReference type="Proteomes" id="UP001230951">
    <property type="component" value="Unassembled WGS sequence"/>
</dbReference>
<comment type="caution">
    <text evidence="10">The sequence shown here is derived from an EMBL/GenBank/DDBJ whole genome shotgun (WGS) entry which is preliminary data.</text>
</comment>
<keyword evidence="4 7" id="KW-0812">Transmembrane</keyword>
<proteinExistence type="inferred from homology"/>
<evidence type="ECO:0000256" key="4">
    <source>
        <dbReference type="ARBA" id="ARBA00022692"/>
    </source>
</evidence>
<dbReference type="CDD" id="cd06261">
    <property type="entry name" value="TM_PBP2"/>
    <property type="match status" value="1"/>
</dbReference>
<dbReference type="PANTHER" id="PTHR43744">
    <property type="entry name" value="ABC TRANSPORTER PERMEASE PROTEIN MG189-RELATED-RELATED"/>
    <property type="match status" value="1"/>
</dbReference>
<evidence type="ECO:0000256" key="2">
    <source>
        <dbReference type="ARBA" id="ARBA00022448"/>
    </source>
</evidence>
<dbReference type="InterPro" id="IPR035906">
    <property type="entry name" value="MetI-like_sf"/>
</dbReference>
<dbReference type="GO" id="GO:0055085">
    <property type="term" value="P:transmembrane transport"/>
    <property type="evidence" value="ECO:0007669"/>
    <property type="project" value="InterPro"/>
</dbReference>
<feature type="region of interest" description="Disordered" evidence="8">
    <location>
        <begin position="1"/>
        <end position="55"/>
    </location>
</feature>
<keyword evidence="12" id="KW-1185">Reference proteome</keyword>
<dbReference type="Proteomes" id="UP001242995">
    <property type="component" value="Unassembled WGS sequence"/>
</dbReference>
<dbReference type="PROSITE" id="PS50928">
    <property type="entry name" value="ABC_TM1"/>
    <property type="match status" value="1"/>
</dbReference>
<comment type="subcellular location">
    <subcellularLocation>
        <location evidence="1 7">Cell membrane</location>
        <topology evidence="1 7">Multi-pass membrane protein</topology>
    </subcellularLocation>
</comment>
<reference evidence="10 12" key="1">
    <citation type="submission" date="2023-07" db="EMBL/GenBank/DDBJ databases">
        <title>Sorghum-associated microbial communities from plants grown in Nebraska, USA.</title>
        <authorList>
            <person name="Schachtman D."/>
        </authorList>
    </citation>
    <scope>NUCLEOTIDE SEQUENCE</scope>
    <source>
        <strain evidence="10">DS1006</strain>
        <strain evidence="11 12">DS1016</strain>
    </source>
</reference>
<keyword evidence="2 7" id="KW-0813">Transport</keyword>
<evidence type="ECO:0000256" key="1">
    <source>
        <dbReference type="ARBA" id="ARBA00004651"/>
    </source>
</evidence>
<evidence type="ECO:0000259" key="9">
    <source>
        <dbReference type="PROSITE" id="PS50928"/>
    </source>
</evidence>
<protein>
    <submittedName>
        <fullName evidence="10">Multiple sugar transport system permease protein</fullName>
    </submittedName>
</protein>
<dbReference type="EMBL" id="JAUSRG010000005">
    <property type="protein sequence ID" value="MDP9905323.1"/>
    <property type="molecule type" value="Genomic_DNA"/>
</dbReference>
<dbReference type="InterPro" id="IPR000515">
    <property type="entry name" value="MetI-like"/>
</dbReference>
<accession>A0AAW8DFK8</accession>
<keyword evidence="3" id="KW-1003">Cell membrane</keyword>
<keyword evidence="6 7" id="KW-0472">Membrane</keyword>
<feature type="domain" description="ABC transmembrane type-1" evidence="9">
    <location>
        <begin position="120"/>
        <end position="309"/>
    </location>
</feature>
<dbReference type="EMBL" id="JAUSTF010000003">
    <property type="protein sequence ID" value="MDQ0180455.1"/>
    <property type="molecule type" value="Genomic_DNA"/>
</dbReference>
<organism evidence="10 13">
    <name type="scientific">Arthrobacter bambusae</name>
    <dbReference type="NCBI Taxonomy" id="1338426"/>
    <lineage>
        <taxon>Bacteria</taxon>
        <taxon>Bacillati</taxon>
        <taxon>Actinomycetota</taxon>
        <taxon>Actinomycetes</taxon>
        <taxon>Micrococcales</taxon>
        <taxon>Micrococcaceae</taxon>
        <taxon>Arthrobacter</taxon>
    </lineage>
</organism>
<feature type="transmembrane region" description="Helical" evidence="7">
    <location>
        <begin position="230"/>
        <end position="255"/>
    </location>
</feature>
<feature type="transmembrane region" description="Helical" evidence="7">
    <location>
        <begin position="155"/>
        <end position="176"/>
    </location>
</feature>
<evidence type="ECO:0000256" key="5">
    <source>
        <dbReference type="ARBA" id="ARBA00022989"/>
    </source>
</evidence>
<name>A0AAW8DFK8_9MICC</name>
<keyword evidence="5 7" id="KW-1133">Transmembrane helix</keyword>
<dbReference type="RefSeq" id="WP_306961330.1">
    <property type="nucleotide sequence ID" value="NZ_JAUSRG010000005.1"/>
</dbReference>
<sequence>MSESMLSTKSGVEPRQGGTAAFSPSRAEGKPPGPSSRGTKGSNSKSRGGTKGGKQGSNVLAHCVLGIGGLAMISPLLYQIVMSLSTNAEVQSTPPMLWPSVVQWHNFVDVFTSMNFGSQLWVTVAITVIRVIGQVLLCSMAGYAFARMQFRFKGLILAVVLSIIMVPSQLFLIPQYQIIQNLGWLNSIAGIVAPGIFSAFGLFLMRQFFMGLPDELEDAARLDGANPFQIFFRVMLPLAANGLWALVIITVLWSWNDLLWPLVVTSTANAAPLSVGLSNLQGEHANNYPILMAASLMAMAPILIMFLLMQKRVMAGIGRSGLK</sequence>
<comment type="similarity">
    <text evidence="7">Belongs to the binding-protein-dependent transport system permease family.</text>
</comment>
<evidence type="ECO:0000313" key="12">
    <source>
        <dbReference type="Proteomes" id="UP001230951"/>
    </source>
</evidence>
<feature type="transmembrane region" description="Helical" evidence="7">
    <location>
        <begin position="120"/>
        <end position="143"/>
    </location>
</feature>
<feature type="transmembrane region" description="Helical" evidence="7">
    <location>
        <begin position="188"/>
        <end position="209"/>
    </location>
</feature>